<evidence type="ECO:0000313" key="2">
    <source>
        <dbReference type="EMBL" id="MFC6282691.1"/>
    </source>
</evidence>
<accession>A0ABW1TYE7</accession>
<dbReference type="Pfam" id="PF13577">
    <property type="entry name" value="SnoaL_4"/>
    <property type="match status" value="1"/>
</dbReference>
<dbReference type="CDD" id="cd00531">
    <property type="entry name" value="NTF2_like"/>
    <property type="match status" value="1"/>
</dbReference>
<keyword evidence="3" id="KW-1185">Reference proteome</keyword>
<protein>
    <submittedName>
        <fullName evidence="2">Nuclear transport factor 2 family protein</fullName>
    </submittedName>
</protein>
<feature type="domain" description="SnoaL-like" evidence="1">
    <location>
        <begin position="12"/>
        <end position="134"/>
    </location>
</feature>
<evidence type="ECO:0000313" key="3">
    <source>
        <dbReference type="Proteomes" id="UP001596270"/>
    </source>
</evidence>
<proteinExistence type="predicted"/>
<dbReference type="RefSeq" id="WP_371434806.1">
    <property type="nucleotide sequence ID" value="NZ_JBHSRS010000079.1"/>
</dbReference>
<name>A0ABW1TYE7_9BURK</name>
<evidence type="ECO:0000259" key="1">
    <source>
        <dbReference type="Pfam" id="PF13577"/>
    </source>
</evidence>
<reference evidence="3" key="1">
    <citation type="journal article" date="2019" name="Int. J. Syst. Evol. Microbiol.">
        <title>The Global Catalogue of Microorganisms (GCM) 10K type strain sequencing project: providing services to taxonomists for standard genome sequencing and annotation.</title>
        <authorList>
            <consortium name="The Broad Institute Genomics Platform"/>
            <consortium name="The Broad Institute Genome Sequencing Center for Infectious Disease"/>
            <person name="Wu L."/>
            <person name="Ma J."/>
        </authorList>
    </citation>
    <scope>NUCLEOTIDE SEQUENCE [LARGE SCALE GENOMIC DNA]</scope>
    <source>
        <strain evidence="3">CCUG 39402</strain>
    </source>
</reference>
<dbReference type="EMBL" id="JBHSRS010000079">
    <property type="protein sequence ID" value="MFC6282691.1"/>
    <property type="molecule type" value="Genomic_DNA"/>
</dbReference>
<dbReference type="Gene3D" id="3.10.450.50">
    <property type="match status" value="1"/>
</dbReference>
<dbReference type="InterPro" id="IPR032710">
    <property type="entry name" value="NTF2-like_dom_sf"/>
</dbReference>
<comment type="caution">
    <text evidence="2">The sequence shown here is derived from an EMBL/GenBank/DDBJ whole genome shotgun (WGS) entry which is preliminary data.</text>
</comment>
<organism evidence="2 3">
    <name type="scientific">Polaromonas aquatica</name>
    <dbReference type="NCBI Taxonomy" id="332657"/>
    <lineage>
        <taxon>Bacteria</taxon>
        <taxon>Pseudomonadati</taxon>
        <taxon>Pseudomonadota</taxon>
        <taxon>Betaproteobacteria</taxon>
        <taxon>Burkholderiales</taxon>
        <taxon>Comamonadaceae</taxon>
        <taxon>Polaromonas</taxon>
    </lineage>
</organism>
<sequence>MDKSKEDLLQGLLDREAIREAMYAYCRGIDRCDEAALRSAYWEDATDRHGAYNGSASGFIAHAVKARTNGPRMIHQVSNISIVLKGRHAAVESYFQAFQYDNDPQGKLRETFLCGRYADHFEKRGEEWRIAARTVIYDWMKEAPGPEGDEATRFGARSPNGKMKPDDAWYTLLGQAPFSTT</sequence>
<dbReference type="Proteomes" id="UP001596270">
    <property type="component" value="Unassembled WGS sequence"/>
</dbReference>
<gene>
    <name evidence="2" type="ORF">ACFQND_15805</name>
</gene>
<dbReference type="InterPro" id="IPR037401">
    <property type="entry name" value="SnoaL-like"/>
</dbReference>
<dbReference type="SUPFAM" id="SSF54427">
    <property type="entry name" value="NTF2-like"/>
    <property type="match status" value="1"/>
</dbReference>